<gene>
    <name evidence="3" type="ORF">EP51_14560</name>
</gene>
<protein>
    <submittedName>
        <fullName evidence="3">Uncharacterized protein</fullName>
    </submittedName>
</protein>
<dbReference type="RefSeq" id="WP_128639687.1">
    <property type="nucleotide sequence ID" value="NZ_CP008947.1"/>
</dbReference>
<accession>A0A076EHS8</accession>
<evidence type="ECO:0000259" key="2">
    <source>
        <dbReference type="Pfam" id="PF14361"/>
    </source>
</evidence>
<sequence>MKHYQHNIAGPGPRPDGVDRILSELGGRIADVSLRTTRTAVTTMLFPPEIVDAEMPAIARRSFPLVLASLRTGSTPGENELAMLRDRAAQRAREGVPLTLLLHIWQHGFQEFFEESGCIANTDETKALTWIGRAIMRLQEIFLAEMVTAYQGEQETLTEERSGAVPLIARLLLLGQDPRADAERLNIALAECYDVLAVRLGSVADDGRDAEAREVAERRRLHRMLALLRTGGGPATLSMLDRIGGYVLVPRSLDAARSAERLDRFVAALESAAGSAITAAVVEDIPIGGVTAAARQADEVLDLVRALDRSPGLYRLSDVFMAHQLSRPGPGVDHLVAGVEPVLSHDELRTTLQTYFDCDLDRQRTARRLGVHPNTVNNRLNRIAEISPHSPFTLAGITALSAALTVERLRSTGPPDQS</sequence>
<reference evidence="3 4" key="1">
    <citation type="submission" date="2014-07" db="EMBL/GenBank/DDBJ databases">
        <title>Genome Sequence of Rhodococcus opacus Strain R7, a Biodegrader of Mono- and Polycyclic Aromatic Hydrocarbons.</title>
        <authorList>
            <person name="Di Gennaro P."/>
            <person name="Zampolli J."/>
            <person name="Presti I."/>
            <person name="Cappelletti M."/>
            <person name="D'Ursi P."/>
            <person name="Orro A."/>
            <person name="Mezzelani A."/>
            <person name="Milanesi L."/>
        </authorList>
    </citation>
    <scope>NUCLEOTIDE SEQUENCE [LARGE SCALE GENOMIC DNA]</scope>
    <source>
        <strain evidence="3 4">R7</strain>
    </source>
</reference>
<dbReference type="EMBL" id="CP008947">
    <property type="protein sequence ID" value="AII05750.1"/>
    <property type="molecule type" value="Genomic_DNA"/>
</dbReference>
<dbReference type="AlphaFoldDB" id="A0A076EHS8"/>
<dbReference type="PANTHER" id="PTHR33744:SF15">
    <property type="entry name" value="CARBOHYDRATE DIACID REGULATOR"/>
    <property type="match status" value="1"/>
</dbReference>
<name>A0A076EHS8_RHOOP</name>
<feature type="domain" description="RsbT co-antagonist protein RsbRD N-terminal" evidence="2">
    <location>
        <begin position="29"/>
        <end position="162"/>
    </location>
</feature>
<evidence type="ECO:0000313" key="3">
    <source>
        <dbReference type="EMBL" id="AII05750.1"/>
    </source>
</evidence>
<dbReference type="Gene3D" id="1.10.10.2840">
    <property type="entry name" value="PucR C-terminal helix-turn-helix domain"/>
    <property type="match status" value="1"/>
</dbReference>
<dbReference type="Proteomes" id="UP000028488">
    <property type="component" value="Chromosome"/>
</dbReference>
<dbReference type="InterPro" id="IPR025736">
    <property type="entry name" value="PucR_C-HTH_dom"/>
</dbReference>
<dbReference type="eggNOG" id="COG3835">
    <property type="taxonomic scope" value="Bacteria"/>
</dbReference>
<dbReference type="InterPro" id="IPR025751">
    <property type="entry name" value="RsbRD_N_dom"/>
</dbReference>
<evidence type="ECO:0000313" key="4">
    <source>
        <dbReference type="Proteomes" id="UP000028488"/>
    </source>
</evidence>
<organism evidence="3 4">
    <name type="scientific">Rhodococcus opacus</name>
    <name type="common">Nocardia opaca</name>
    <dbReference type="NCBI Taxonomy" id="37919"/>
    <lineage>
        <taxon>Bacteria</taxon>
        <taxon>Bacillati</taxon>
        <taxon>Actinomycetota</taxon>
        <taxon>Actinomycetes</taxon>
        <taxon>Mycobacteriales</taxon>
        <taxon>Nocardiaceae</taxon>
        <taxon>Rhodococcus</taxon>
    </lineage>
</organism>
<dbReference type="InterPro" id="IPR042070">
    <property type="entry name" value="PucR_C-HTH_sf"/>
</dbReference>
<dbReference type="PANTHER" id="PTHR33744">
    <property type="entry name" value="CARBOHYDRATE DIACID REGULATOR"/>
    <property type="match status" value="1"/>
</dbReference>
<feature type="domain" description="PucR C-terminal helix-turn-helix" evidence="1">
    <location>
        <begin position="348"/>
        <end position="405"/>
    </location>
</feature>
<dbReference type="Pfam" id="PF14361">
    <property type="entry name" value="RsbRD_N"/>
    <property type="match status" value="1"/>
</dbReference>
<proteinExistence type="predicted"/>
<evidence type="ECO:0000259" key="1">
    <source>
        <dbReference type="Pfam" id="PF13556"/>
    </source>
</evidence>
<dbReference type="Pfam" id="PF13556">
    <property type="entry name" value="HTH_30"/>
    <property type="match status" value="1"/>
</dbReference>
<dbReference type="InterPro" id="IPR051448">
    <property type="entry name" value="CdaR-like_regulators"/>
</dbReference>